<name>V5JFG7_CORCT</name>
<protein>
    <submittedName>
        <fullName evidence="2">NADH dehydrogenase subunit 6</fullName>
    </submittedName>
</protein>
<keyword evidence="1" id="KW-0812">Transmembrane</keyword>
<dbReference type="GeneID" id="17727856"/>
<evidence type="ECO:0000256" key="1">
    <source>
        <dbReference type="SAM" id="Phobius"/>
    </source>
</evidence>
<organism evidence="2">
    <name type="scientific">Corythucha ciliata</name>
    <name type="common">Sycamore lace bug</name>
    <name type="synonym">Tingis ciliata</name>
    <dbReference type="NCBI Taxonomy" id="369451"/>
    <lineage>
        <taxon>Eukaryota</taxon>
        <taxon>Metazoa</taxon>
        <taxon>Ecdysozoa</taxon>
        <taxon>Arthropoda</taxon>
        <taxon>Hexapoda</taxon>
        <taxon>Insecta</taxon>
        <taxon>Pterygota</taxon>
        <taxon>Neoptera</taxon>
        <taxon>Paraneoptera</taxon>
        <taxon>Hemiptera</taxon>
        <taxon>Heteroptera</taxon>
        <taxon>Panheteroptera</taxon>
        <taxon>Cimicomorpha</taxon>
        <taxon>Tingidae</taxon>
        <taxon>Corythucha</taxon>
    </lineage>
</organism>
<keyword evidence="1" id="KW-1133">Transmembrane helix</keyword>
<reference evidence="2" key="1">
    <citation type="journal article" date="2013" name="Gene">
        <title>The complete mitochondrial genome of the sycamore lace bug Corythucha ciliata (Hemiptera: Tingidae).</title>
        <authorList>
            <person name="Yang W."/>
            <person name="Yu W."/>
            <person name="Du Y."/>
        </authorList>
    </citation>
    <scope>NUCLEOTIDE SEQUENCE</scope>
</reference>
<dbReference type="CTD" id="4541"/>
<feature type="transmembrane region" description="Helical" evidence="1">
    <location>
        <begin position="78"/>
        <end position="95"/>
    </location>
</feature>
<evidence type="ECO:0000313" key="2">
    <source>
        <dbReference type="EMBL" id="AGM48386.1"/>
    </source>
</evidence>
<gene>
    <name evidence="2" type="primary">ND6</name>
</gene>
<accession>V5JFG7</accession>
<keyword evidence="1" id="KW-0472">Membrane</keyword>
<sequence>MLTMFLMLMMMSSLMFMFLINPLTMVFTLLIQTFIVSSISAIFISSFWYSYMYNSLIMISGLLILFMYMASIASNEKMIFSFNAMIPAMLVLLFFKQTEVLMFLKEMYMSNNLIYQELTMNKLFNSKFIIPSIMMIMFLFMMMMVISFIVSKTEGPMRKSN</sequence>
<feature type="transmembrane region" description="Helical" evidence="1">
    <location>
        <begin position="51"/>
        <end position="71"/>
    </location>
</feature>
<dbReference type="RefSeq" id="YP_008854362.1">
    <property type="nucleotide sequence ID" value="NC_022922.1"/>
</dbReference>
<feature type="transmembrane region" description="Helical" evidence="1">
    <location>
        <begin position="128"/>
        <end position="150"/>
    </location>
</feature>
<geneLocation type="mitochondrion" evidence="2"/>
<dbReference type="AlphaFoldDB" id="V5JFG7"/>
<dbReference type="EMBL" id="KC756280">
    <property type="protein sequence ID" value="AGM48386.1"/>
    <property type="molecule type" value="Genomic_DNA"/>
</dbReference>
<proteinExistence type="predicted"/>
<keyword evidence="2" id="KW-0496">Mitochondrion</keyword>